<keyword evidence="7" id="KW-1185">Reference proteome</keyword>
<feature type="compositionally biased region" description="Pro residues" evidence="5">
    <location>
        <begin position="595"/>
        <end position="604"/>
    </location>
</feature>
<feature type="compositionally biased region" description="Low complexity" evidence="5">
    <location>
        <begin position="678"/>
        <end position="688"/>
    </location>
</feature>
<proteinExistence type="predicted"/>
<dbReference type="PANTHER" id="PTHR28664:SF3">
    <property type="entry name" value="TIGHT JUNCTION-ASSOCIATED PROTEIN 1"/>
    <property type="match status" value="1"/>
</dbReference>
<keyword evidence="2" id="KW-0597">Phosphoprotein</keyword>
<feature type="region of interest" description="Disordered" evidence="5">
    <location>
        <begin position="482"/>
        <end position="503"/>
    </location>
</feature>
<evidence type="ECO:0000256" key="5">
    <source>
        <dbReference type="SAM" id="MobiDB-lite"/>
    </source>
</evidence>
<dbReference type="PANTHER" id="PTHR28664">
    <property type="entry name" value="TIGHT JUNCTION-ASSOCIATED PROTEIN 1"/>
    <property type="match status" value="1"/>
</dbReference>
<accession>A0A9Y4NFY7</accession>
<feature type="compositionally biased region" description="Acidic residues" evidence="5">
    <location>
        <begin position="802"/>
        <end position="819"/>
    </location>
</feature>
<dbReference type="CTD" id="93643"/>
<evidence type="ECO:0000313" key="8">
    <source>
        <dbReference type="RefSeq" id="XP_008296539.1"/>
    </source>
</evidence>
<dbReference type="GO" id="GO:0005802">
    <property type="term" value="C:trans-Golgi network"/>
    <property type="evidence" value="ECO:0007669"/>
    <property type="project" value="TreeGrafter"/>
</dbReference>
<keyword evidence="4" id="KW-0175">Coiled coil</keyword>
<feature type="region of interest" description="Disordered" evidence="5">
    <location>
        <begin position="339"/>
        <end position="366"/>
    </location>
</feature>
<evidence type="ECO:0000256" key="1">
    <source>
        <dbReference type="ARBA" id="ARBA00004170"/>
    </source>
</evidence>
<name>A0A9Y4NFY7_9TELE</name>
<dbReference type="Proteomes" id="UP000694891">
    <property type="component" value="Unplaced"/>
</dbReference>
<sequence length="911" mass="99859">MTSAAPARKPYRKAPPQHRETRHALPAAPPPPAPQPDINQVNKHTLNTLPHLPHPHAGCHRPHSAGSQHCIRTSPLPLSDSELDVSSISSLELCITPTPLFSGHTRQPDQTRTMAVGVTASDHHTKSPYRDPRPQHATKSSISGGNASLSGHRSPARRHSPACSPRGGRRRTQTGTRTSGVPKSILKQPASLAVEHTYDIMRKSKSVELLDDSAGRGCRHPPTRSLDRAEPRAAPVLRRSSAPSSPCRSNWNWRMQVLEDKVRFSNFLDEITCRVLSPARLTLLGRSPAREPGSPTHERRRHRVAYRSQQVKRSSDRTRRWDGWVAALRRPDTWYEPLQEEAAGRETQQRQDDITEGARPKEEVNRGVQMEVQDTTEPQRHITSLSNMSLLSHIKAAVSQTWVHALRKVERDKKTMDQEIVELTNKLLDAKNTIDRLEELNERYRQDCNLAVQLLKCNKSHFRNHKFADLPSELQDMLNKHMKSSLPERGSAPQDPDTLSLTPADVVPTSVIARVLEKPEPLVLNSAQSSSCGRPVAEDVFVHVDMTGSASGAEGRAGRENGGREASQQNGSCRSQSSLDEEGGGASSFEKLNPYPAPPPPHPLYPGRKVIEFSSDDKVKIPKNSPLPNCTYATRQAISLSLVQNDDERLAPGSPAPSSSSGGGATQRTPPSQRDAASEPLSSQSSPFSSPPQAPSVMASSGSSEEDLLANWQRMFVEKMAPACDGSLVHRTSFSSQTAQELQRRRPAAGGGASSSDHHRAAYSDGEEGSSARSWTPSRGSSLDTDTDTEPRPGRRGRYDDASPEEGEGLLMNLEDDGGSGDTAVTVVTGPASTRRKDEEDEEDESSTEERDVLPHDLPVISPRLLDFDPALNAAAAMPQRPQKSPKRMGVHHLHRKDSLTRAQEHGTLLD</sequence>
<feature type="compositionally biased region" description="Low complexity" evidence="5">
    <location>
        <begin position="651"/>
        <end position="660"/>
    </location>
</feature>
<feature type="compositionally biased region" description="Polar residues" evidence="5">
    <location>
        <begin position="568"/>
        <end position="578"/>
    </location>
</feature>
<evidence type="ECO:0000256" key="4">
    <source>
        <dbReference type="SAM" id="Coils"/>
    </source>
</evidence>
<evidence type="ECO:0000256" key="2">
    <source>
        <dbReference type="ARBA" id="ARBA00022553"/>
    </source>
</evidence>
<feature type="compositionally biased region" description="Basic and acidic residues" evidence="5">
    <location>
        <begin position="342"/>
        <end position="365"/>
    </location>
</feature>
<feature type="region of interest" description="Disordered" evidence="5">
    <location>
        <begin position="876"/>
        <end position="911"/>
    </location>
</feature>
<dbReference type="InterPro" id="IPR043441">
    <property type="entry name" value="Tjap1/BEGAIN"/>
</dbReference>
<evidence type="ECO:0000256" key="3">
    <source>
        <dbReference type="ARBA" id="ARBA00023136"/>
    </source>
</evidence>
<evidence type="ECO:0000259" key="6">
    <source>
        <dbReference type="Pfam" id="PF15453"/>
    </source>
</evidence>
<dbReference type="AlphaFoldDB" id="A0A9Y4NFY7"/>
<feature type="region of interest" description="Disordered" evidence="5">
    <location>
        <begin position="285"/>
        <end position="312"/>
    </location>
</feature>
<feature type="region of interest" description="Disordered" evidence="5">
    <location>
        <begin position="1"/>
        <end position="72"/>
    </location>
</feature>
<feature type="region of interest" description="Disordered" evidence="5">
    <location>
        <begin position="211"/>
        <end position="245"/>
    </location>
</feature>
<feature type="coiled-coil region" evidence="4">
    <location>
        <begin position="406"/>
        <end position="454"/>
    </location>
</feature>
<feature type="region of interest" description="Disordered" evidence="5">
    <location>
        <begin position="735"/>
        <end position="858"/>
    </location>
</feature>
<feature type="region of interest" description="Disordered" evidence="5">
    <location>
        <begin position="549"/>
        <end position="609"/>
    </location>
</feature>
<organism evidence="7 8">
    <name type="scientific">Stegastes partitus</name>
    <name type="common">bicolor damselfish</name>
    <dbReference type="NCBI Taxonomy" id="144197"/>
    <lineage>
        <taxon>Eukaryota</taxon>
        <taxon>Metazoa</taxon>
        <taxon>Chordata</taxon>
        <taxon>Craniata</taxon>
        <taxon>Vertebrata</taxon>
        <taxon>Euteleostomi</taxon>
        <taxon>Actinopterygii</taxon>
        <taxon>Neopterygii</taxon>
        <taxon>Teleostei</taxon>
        <taxon>Neoteleostei</taxon>
        <taxon>Acanthomorphata</taxon>
        <taxon>Ovalentaria</taxon>
        <taxon>Pomacentridae</taxon>
        <taxon>Stegastes</taxon>
    </lineage>
</organism>
<feature type="region of interest" description="Disordered" evidence="5">
    <location>
        <begin position="647"/>
        <end position="705"/>
    </location>
</feature>
<evidence type="ECO:0000313" key="7">
    <source>
        <dbReference type="Proteomes" id="UP000694891"/>
    </source>
</evidence>
<protein>
    <submittedName>
        <fullName evidence="8">Tight junction-associated protein 1</fullName>
    </submittedName>
</protein>
<feature type="region of interest" description="Disordered" evidence="5">
    <location>
        <begin position="118"/>
        <end position="188"/>
    </location>
</feature>
<feature type="compositionally biased region" description="Basic residues" evidence="5">
    <location>
        <begin position="884"/>
        <end position="896"/>
    </location>
</feature>
<dbReference type="InterPro" id="IPR043470">
    <property type="entry name" value="Tjap1_dom"/>
</dbReference>
<feature type="compositionally biased region" description="Polar residues" evidence="5">
    <location>
        <begin position="771"/>
        <end position="784"/>
    </location>
</feature>
<feature type="compositionally biased region" description="Basic and acidic residues" evidence="5">
    <location>
        <begin position="121"/>
        <end position="134"/>
    </location>
</feature>
<dbReference type="Pfam" id="PF15453">
    <property type="entry name" value="Pilt"/>
    <property type="match status" value="1"/>
</dbReference>
<dbReference type="GO" id="GO:0007030">
    <property type="term" value="P:Golgi organization"/>
    <property type="evidence" value="ECO:0007669"/>
    <property type="project" value="TreeGrafter"/>
</dbReference>
<dbReference type="GeneID" id="103369569"/>
<dbReference type="GO" id="GO:0016020">
    <property type="term" value="C:membrane"/>
    <property type="evidence" value="ECO:0007669"/>
    <property type="project" value="UniProtKB-SubCell"/>
</dbReference>
<comment type="subcellular location">
    <subcellularLocation>
        <location evidence="1">Membrane</location>
        <topology evidence="1">Peripheral membrane protein</topology>
    </subcellularLocation>
</comment>
<feature type="compositionally biased region" description="Polar residues" evidence="5">
    <location>
        <begin position="137"/>
        <end position="151"/>
    </location>
</feature>
<feature type="compositionally biased region" description="Basic and acidic residues" evidence="5">
    <location>
        <begin position="789"/>
        <end position="801"/>
    </location>
</feature>
<feature type="compositionally biased region" description="Basic residues" evidence="5">
    <location>
        <begin position="53"/>
        <end position="63"/>
    </location>
</feature>
<feature type="compositionally biased region" description="Polar residues" evidence="5">
    <location>
        <begin position="37"/>
        <end position="48"/>
    </location>
</feature>
<feature type="domain" description="Tight junction-associated protein 1" evidence="6">
    <location>
        <begin position="558"/>
        <end position="910"/>
    </location>
</feature>
<dbReference type="RefSeq" id="XP_008296539.1">
    <property type="nucleotide sequence ID" value="XM_008298317.1"/>
</dbReference>
<keyword evidence="3" id="KW-0472">Membrane</keyword>
<reference evidence="8" key="1">
    <citation type="submission" date="2025-08" db="UniProtKB">
        <authorList>
            <consortium name="RefSeq"/>
        </authorList>
    </citation>
    <scope>IDENTIFICATION</scope>
</reference>
<gene>
    <name evidence="8" type="primary">tjap1</name>
</gene>